<feature type="domain" description="NAD-dependent epimerase/dehydratase" evidence="2">
    <location>
        <begin position="4"/>
        <end position="210"/>
    </location>
</feature>
<feature type="transmembrane region" description="Helical" evidence="1">
    <location>
        <begin position="306"/>
        <end position="326"/>
    </location>
</feature>
<gene>
    <name evidence="3" type="ORF">UFOPK2992_01516</name>
</gene>
<accession>A0A6J6YXP1</accession>
<organism evidence="3">
    <name type="scientific">freshwater metagenome</name>
    <dbReference type="NCBI Taxonomy" id="449393"/>
    <lineage>
        <taxon>unclassified sequences</taxon>
        <taxon>metagenomes</taxon>
        <taxon>ecological metagenomes</taxon>
    </lineage>
</organism>
<name>A0A6J6YXP1_9ZZZZ</name>
<keyword evidence="1" id="KW-0472">Membrane</keyword>
<dbReference type="Gene3D" id="3.40.50.720">
    <property type="entry name" value="NAD(P)-binding Rossmann-like Domain"/>
    <property type="match status" value="1"/>
</dbReference>
<dbReference type="SUPFAM" id="SSF51735">
    <property type="entry name" value="NAD(P)-binding Rossmann-fold domains"/>
    <property type="match status" value="1"/>
</dbReference>
<sequence length="335" mass="36241">MTSILVTGTESSLGTRVAKRLTAECGFDVVSSAAQRAALETSTETDPAAPIDIAVHLSAGDHDTRARRRESVTKGASELIALAEKSGVHHLVLVSSAMVYGAWANNPLPLTEDAPLRPDLDFAFARQLASVEQMVDDWRTAEPGRTATVLRPVVTMAADGTSSLARALAAGMGQRSGEDDPGAQFVQLDDLAAAVTLATQKRLDGVFNVAADGWVAGERVRALAGSTPRLKLPTRLAEVVARIRWRFQRGPIPPGLRSYTQWQWLVSNDRLKSHGWAPTVTNEQAYVEGTEAKWWTMITPKRKQEFSLAAMAALIFGSCAFAVTLVRRARRRRAG</sequence>
<dbReference type="EMBL" id="CAFAAI010000291">
    <property type="protein sequence ID" value="CAB4810047.1"/>
    <property type="molecule type" value="Genomic_DNA"/>
</dbReference>
<dbReference type="InterPro" id="IPR036291">
    <property type="entry name" value="NAD(P)-bd_dom_sf"/>
</dbReference>
<dbReference type="InterPro" id="IPR001509">
    <property type="entry name" value="Epimerase_deHydtase"/>
</dbReference>
<dbReference type="Pfam" id="PF01370">
    <property type="entry name" value="Epimerase"/>
    <property type="match status" value="1"/>
</dbReference>
<keyword evidence="1" id="KW-0812">Transmembrane</keyword>
<keyword evidence="1" id="KW-1133">Transmembrane helix</keyword>
<evidence type="ECO:0000313" key="3">
    <source>
        <dbReference type="EMBL" id="CAB4810047.1"/>
    </source>
</evidence>
<protein>
    <submittedName>
        <fullName evidence="3">Unannotated protein</fullName>
    </submittedName>
</protein>
<dbReference type="PANTHER" id="PTHR43245">
    <property type="entry name" value="BIFUNCTIONAL POLYMYXIN RESISTANCE PROTEIN ARNA"/>
    <property type="match status" value="1"/>
</dbReference>
<evidence type="ECO:0000259" key="2">
    <source>
        <dbReference type="Pfam" id="PF01370"/>
    </source>
</evidence>
<proteinExistence type="predicted"/>
<dbReference type="PANTHER" id="PTHR43245:SF52">
    <property type="entry name" value="NAD-DEPENDENT EPIMERASE_DEHYDRATASE"/>
    <property type="match status" value="1"/>
</dbReference>
<reference evidence="3" key="1">
    <citation type="submission" date="2020-05" db="EMBL/GenBank/DDBJ databases">
        <authorList>
            <person name="Chiriac C."/>
            <person name="Salcher M."/>
            <person name="Ghai R."/>
            <person name="Kavagutti S V."/>
        </authorList>
    </citation>
    <scope>NUCLEOTIDE SEQUENCE</scope>
</reference>
<dbReference type="AlphaFoldDB" id="A0A6J6YXP1"/>
<evidence type="ECO:0000256" key="1">
    <source>
        <dbReference type="SAM" id="Phobius"/>
    </source>
</evidence>
<dbReference type="InterPro" id="IPR050177">
    <property type="entry name" value="Lipid_A_modif_metabolic_enz"/>
</dbReference>